<comment type="caution">
    <text evidence="1">The sequence shown here is derived from an EMBL/GenBank/DDBJ whole genome shotgun (WGS) entry which is preliminary data.</text>
</comment>
<dbReference type="SUPFAM" id="SSF52467">
    <property type="entry name" value="DHS-like NAD/FAD-binding domain"/>
    <property type="match status" value="1"/>
</dbReference>
<gene>
    <name evidence="1" type="ORF">ACFO1S_22560</name>
</gene>
<dbReference type="Pfam" id="PF13289">
    <property type="entry name" value="SIR2_2"/>
    <property type="match status" value="1"/>
</dbReference>
<evidence type="ECO:0000313" key="2">
    <source>
        <dbReference type="Proteomes" id="UP001595755"/>
    </source>
</evidence>
<protein>
    <submittedName>
        <fullName evidence="1">SIR2 family protein</fullName>
    </submittedName>
</protein>
<dbReference type="RefSeq" id="WP_204601709.1">
    <property type="nucleotide sequence ID" value="NZ_JBHSED010000058.1"/>
</dbReference>
<evidence type="ECO:0000313" key="1">
    <source>
        <dbReference type="EMBL" id="MFC4306218.1"/>
    </source>
</evidence>
<keyword evidence="2" id="KW-1185">Reference proteome</keyword>
<name>A0ABV8SHV8_9BACL</name>
<accession>A0ABV8SHV8</accession>
<sequence length="450" mass="52561">MSYLDIAVALENKSLTLLVGTGFSMYMTDDSAPSWVSLLVECSQRLEDDLKTFNELFVTDTQSGRIRGKFELTICAQILERELFRRGRRIREEIASIIAQRVNIGTINNDHLLFIRDFFSQNSSINVVTTNYDTLFSDYILPENNRIFAEGVPVGRDNSGLNIYHVHGSIVNPASIVLTMDDYFRFQYRDSYFSRKLYTLLQETTVVILGYSLGDFNLNQILNEAKNTKVKGRKKNDIYYITRDQIDHAIQSYYLDTYGIEVIQESDLTRFFYEISENLETARNVVEAQRNIKTAILNGEVVKDDLKSRQSFDNIINCLVNMGMHLTSDRSLSFLQMVFIHKWELTQERSAWEQYVHFANWLIDLASEVPLRNTSFKDEFLGHVYSSLRKMSRELYLGFSWQAFTAWDSRWSEMLLDNRELIIEHIDQEYFDRINCIGDIKTRHDQSMLL</sequence>
<proteinExistence type="predicted"/>
<dbReference type="EMBL" id="JBHSED010000058">
    <property type="protein sequence ID" value="MFC4306218.1"/>
    <property type="molecule type" value="Genomic_DNA"/>
</dbReference>
<organism evidence="1 2">
    <name type="scientific">Cohnella boryungensis</name>
    <dbReference type="NCBI Taxonomy" id="768479"/>
    <lineage>
        <taxon>Bacteria</taxon>
        <taxon>Bacillati</taxon>
        <taxon>Bacillota</taxon>
        <taxon>Bacilli</taxon>
        <taxon>Bacillales</taxon>
        <taxon>Paenibacillaceae</taxon>
        <taxon>Cohnella</taxon>
    </lineage>
</organism>
<reference evidence="2" key="1">
    <citation type="journal article" date="2019" name="Int. J. Syst. Evol. Microbiol.">
        <title>The Global Catalogue of Microorganisms (GCM) 10K type strain sequencing project: providing services to taxonomists for standard genome sequencing and annotation.</title>
        <authorList>
            <consortium name="The Broad Institute Genomics Platform"/>
            <consortium name="The Broad Institute Genome Sequencing Center for Infectious Disease"/>
            <person name="Wu L."/>
            <person name="Ma J."/>
        </authorList>
    </citation>
    <scope>NUCLEOTIDE SEQUENCE [LARGE SCALE GENOMIC DNA]</scope>
    <source>
        <strain evidence="2">CGMCC 4.1641</strain>
    </source>
</reference>
<dbReference type="InterPro" id="IPR029035">
    <property type="entry name" value="DHS-like_NAD/FAD-binding_dom"/>
</dbReference>
<dbReference type="Proteomes" id="UP001595755">
    <property type="component" value="Unassembled WGS sequence"/>
</dbReference>